<dbReference type="Gene3D" id="1.20.58.60">
    <property type="match status" value="13"/>
</dbReference>
<feature type="compositionally biased region" description="Polar residues" evidence="12">
    <location>
        <begin position="2231"/>
        <end position="2255"/>
    </location>
</feature>
<organism evidence="15 16">
    <name type="scientific">Ciona intestinalis</name>
    <name type="common">Transparent sea squirt</name>
    <name type="synonym">Ascidia intestinalis</name>
    <dbReference type="NCBI Taxonomy" id="7719"/>
    <lineage>
        <taxon>Eukaryota</taxon>
        <taxon>Metazoa</taxon>
        <taxon>Chordata</taxon>
        <taxon>Tunicata</taxon>
        <taxon>Ascidiacea</taxon>
        <taxon>Phlebobranchia</taxon>
        <taxon>Cionidae</taxon>
        <taxon>Ciona</taxon>
    </lineage>
</organism>
<dbReference type="SUPFAM" id="SSF46966">
    <property type="entry name" value="Spectrin repeat"/>
    <property type="match status" value="15"/>
</dbReference>
<keyword evidence="4 10" id="KW-0963">Cytoplasm</keyword>
<dbReference type="InterPro" id="IPR016343">
    <property type="entry name" value="Spectrin_bsu"/>
</dbReference>
<dbReference type="Gene3D" id="1.10.418.10">
    <property type="entry name" value="Calponin-like domain"/>
    <property type="match status" value="2"/>
</dbReference>
<keyword evidence="6" id="KW-0677">Repeat</keyword>
<dbReference type="PROSITE" id="PS50021">
    <property type="entry name" value="CH"/>
    <property type="match status" value="2"/>
</dbReference>
<reference evidence="15" key="2">
    <citation type="journal article" date="2008" name="Genome Biol.">
        <title>Improved genome assembly and evidence-based global gene model set for the chordate Ciona intestinalis: new insight into intron and operon populations.</title>
        <authorList>
            <person name="Satou Y."/>
            <person name="Mineta K."/>
            <person name="Ogasawara M."/>
            <person name="Sasakura Y."/>
            <person name="Shoguchi E."/>
            <person name="Ueno K."/>
            <person name="Yamada L."/>
            <person name="Matsumoto J."/>
            <person name="Wasserscheid J."/>
            <person name="Dewar K."/>
            <person name="Wiley G.B."/>
            <person name="Macmil S.L."/>
            <person name="Roe B.A."/>
            <person name="Zeller R.W."/>
            <person name="Hastings K.E."/>
            <person name="Lemaire P."/>
            <person name="Lindquist E."/>
            <person name="Endo T."/>
            <person name="Hotta K."/>
            <person name="Inaba K."/>
        </authorList>
    </citation>
    <scope>NUCLEOTIDE SEQUENCE [LARGE SCALE GENOMIC DNA]</scope>
    <source>
        <strain evidence="15">wild type</strain>
    </source>
</reference>
<dbReference type="Pfam" id="PF00435">
    <property type="entry name" value="Spectrin"/>
    <property type="match status" value="16"/>
</dbReference>
<dbReference type="CDD" id="cd10571">
    <property type="entry name" value="PH_beta_spectrin"/>
    <property type="match status" value="1"/>
</dbReference>
<dbReference type="PRINTS" id="PR00683">
    <property type="entry name" value="SPECTRINPH"/>
</dbReference>
<comment type="subcellular location">
    <subcellularLocation>
        <location evidence="1">Cytoplasm</location>
        <location evidence="1">Cytoskeleton</location>
    </subcellularLocation>
</comment>
<evidence type="ECO:0000256" key="2">
    <source>
        <dbReference type="ARBA" id="ARBA00006826"/>
    </source>
</evidence>
<dbReference type="SMART" id="SM00150">
    <property type="entry name" value="SPEC"/>
    <property type="match status" value="17"/>
</dbReference>
<dbReference type="FunFam" id="1.20.58.60:FF:000033">
    <property type="entry name" value="Spectrin beta chain"/>
    <property type="match status" value="1"/>
</dbReference>
<dbReference type="CDD" id="cd21246">
    <property type="entry name" value="CH_SPTB-like_rpt1"/>
    <property type="match status" value="1"/>
</dbReference>
<evidence type="ECO:0000256" key="3">
    <source>
        <dbReference type="ARBA" id="ARBA00022467"/>
    </source>
</evidence>
<feature type="domain" description="Calponin-homology (CH)" evidence="14">
    <location>
        <begin position="60"/>
        <end position="164"/>
    </location>
</feature>
<keyword evidence="16" id="KW-1185">Reference proteome</keyword>
<dbReference type="GO" id="GO:0005543">
    <property type="term" value="F:phospholipid binding"/>
    <property type="evidence" value="ECO:0007669"/>
    <property type="project" value="InterPro"/>
</dbReference>
<dbReference type="FunFam" id="1.20.58.60:FF:000083">
    <property type="entry name" value="Spectrin beta chain"/>
    <property type="match status" value="1"/>
</dbReference>
<feature type="coiled-coil region" evidence="11">
    <location>
        <begin position="463"/>
        <end position="497"/>
    </location>
</feature>
<evidence type="ECO:0000256" key="5">
    <source>
        <dbReference type="ARBA" id="ARBA00022553"/>
    </source>
</evidence>
<feature type="domain" description="PH" evidence="13">
    <location>
        <begin position="2389"/>
        <end position="2494"/>
    </location>
</feature>
<dbReference type="SMART" id="SM00033">
    <property type="entry name" value="CH"/>
    <property type="match status" value="2"/>
</dbReference>
<dbReference type="InterPro" id="IPR001589">
    <property type="entry name" value="Actinin_actin-bd_CS"/>
</dbReference>
<dbReference type="PROSITE" id="PS00020">
    <property type="entry name" value="ACTININ_2"/>
    <property type="match status" value="1"/>
</dbReference>
<dbReference type="GO" id="GO:0008091">
    <property type="term" value="C:spectrin"/>
    <property type="evidence" value="ECO:0007669"/>
    <property type="project" value="InterPro"/>
</dbReference>
<dbReference type="GeneTree" id="ENSGT00940000154864"/>
<feature type="compositionally biased region" description="Low complexity" evidence="12">
    <location>
        <begin position="2258"/>
        <end position="2269"/>
    </location>
</feature>
<dbReference type="GO" id="GO:0051015">
    <property type="term" value="F:actin filament binding"/>
    <property type="evidence" value="ECO:0000318"/>
    <property type="project" value="GO_Central"/>
</dbReference>
<evidence type="ECO:0000256" key="6">
    <source>
        <dbReference type="ARBA" id="ARBA00022737"/>
    </source>
</evidence>
<feature type="coiled-coil region" evidence="11">
    <location>
        <begin position="1323"/>
        <end position="1350"/>
    </location>
</feature>
<comment type="function">
    <text evidence="9">Probably plays an important role in neuronal membrane skeleton.</text>
</comment>
<proteinExistence type="inferred from homology"/>
<evidence type="ECO:0000256" key="8">
    <source>
        <dbReference type="ARBA" id="ARBA00023212"/>
    </source>
</evidence>
<dbReference type="FunFam" id="1.10.418.10:FF:000004">
    <property type="entry name" value="Spectrin beta chain"/>
    <property type="match status" value="1"/>
</dbReference>
<dbReference type="GO" id="GO:0042995">
    <property type="term" value="C:cell projection"/>
    <property type="evidence" value="ECO:0000318"/>
    <property type="project" value="GO_Central"/>
</dbReference>
<evidence type="ECO:0000259" key="14">
    <source>
        <dbReference type="PROSITE" id="PS50021"/>
    </source>
</evidence>
<dbReference type="InParanoid" id="F6Q5V5"/>
<dbReference type="FunFam" id="1.20.58.60:FF:000020">
    <property type="entry name" value="Spectrin alpha chain, non-erythrocytic 1"/>
    <property type="match status" value="2"/>
</dbReference>
<dbReference type="PROSITE" id="PS50003">
    <property type="entry name" value="PH_DOMAIN"/>
    <property type="match status" value="1"/>
</dbReference>
<dbReference type="GO" id="GO:0030054">
    <property type="term" value="C:cell junction"/>
    <property type="evidence" value="ECO:0000318"/>
    <property type="project" value="GO_Central"/>
</dbReference>
<dbReference type="PROSITE" id="PS00019">
    <property type="entry name" value="ACTININ_1"/>
    <property type="match status" value="1"/>
</dbReference>
<dbReference type="EMBL" id="EAAA01001788">
    <property type="status" value="NOT_ANNOTATED_CDS"/>
    <property type="molecule type" value="Genomic_DNA"/>
</dbReference>
<keyword evidence="7 10" id="KW-0009">Actin-binding</keyword>
<feature type="region of interest" description="Disordered" evidence="12">
    <location>
        <begin position="2094"/>
        <end position="2142"/>
    </location>
</feature>
<accession>F6Q5V5</accession>
<dbReference type="Pfam" id="PF00307">
    <property type="entry name" value="CH"/>
    <property type="match status" value="2"/>
</dbReference>
<dbReference type="Gene3D" id="2.30.29.30">
    <property type="entry name" value="Pleckstrin-homology domain (PH domain)/Phosphotyrosine-binding domain (PTB)"/>
    <property type="match status" value="1"/>
</dbReference>
<feature type="coiled-coil region" evidence="11">
    <location>
        <begin position="991"/>
        <end position="1032"/>
    </location>
</feature>
<feature type="compositionally biased region" description="Basic and acidic residues" evidence="12">
    <location>
        <begin position="2109"/>
        <end position="2136"/>
    </location>
</feature>
<dbReference type="Pfam" id="PF15410">
    <property type="entry name" value="PH_9"/>
    <property type="match status" value="1"/>
</dbReference>
<feature type="compositionally biased region" description="Basic and acidic residues" evidence="12">
    <location>
        <begin position="2202"/>
        <end position="2213"/>
    </location>
</feature>
<feature type="compositionally biased region" description="Polar residues" evidence="12">
    <location>
        <begin position="2357"/>
        <end position="2371"/>
    </location>
</feature>
<keyword evidence="8 10" id="KW-0206">Cytoskeleton</keyword>
<sequence length="2494" mass="287682">AVQRTSTTDNGEDESYDMEEFIDKRWEDVEFEEEETDLDNSSARLFERSRIKALADEREAVQKKTFTKWVNSHLVRVSCRIQDLYMDLRDGRSLIKLLEILSGERLPKPTRGKMRIHCLENTGKALQFLKSKKVHLENMGSHDIVDGNHRLILGLIWTIILRFQIQDISVETEDNRETRSAKDALLLWCQMKTAGYANVNVHNFNTSWRDGLAFNAIIHKHRPDLIDYDSLKKSNAMHNLQNAFNVAEQQLGLTKLLDPEDIVVERPDEKSIITYVVTYYHYFSKMKAIAVEGKRIGKVLDSALESNKMVEKYDTLASDLLEWIEQTIEILNDRTFSNSLTGVSAQLTAFNNYRTAEKPQKFEEKGNLEVLLFTLQSKMRANNQKPYMPKEGKLVSDINKAWEKLEKAEHGRELAIRNELIRQERLEHLASRFDRKAAMRETWLSENQKLVTQDNFGGDLPAVEAATKKHEAIETDVKAYEERVQAVVDVASELQREDYHDIKRVNERKDNVLQLWEYLLELLQGRRSRLELNVRLQQMFEEMMSLLDWMDDMKGQLANEDLGQHLMGVEDILQKHMLLEQDITVHGDRVKAIENQSQEFLQPTDEYSACEPSAVEDKVTGVRTAYDELCKQAADRGAKLDESRRMHHFFATMAEEVAWVKEKEQLLNSDDLGRDLTSVHSLLTKQKALEDEMKGRKAMLANTISVGEDLIKEDHFASEDIQKHISDINEQWENLEQLADGRNELLKEANKLYQFYADADDVDTWLVDTLRIVSTDDCGRDEPSVQSLLKKHAQVQDELKEYERAIKALHDEADGLNEKDRESVEVQERLRNVDTQYKELLDFAKLRKEKLIDARALYKFYGEADAVLAWIGEKEQVLQNMLIPDNIEDMELVQHRFEGYENEVNKLAPQVAVVNHMGRGLVQTQHPNADDVAEKQNEMNVRWNALRALLEERREVLSSAKGLHGFKLECEETEGWIKDKARVLAAGAEGVVALQRKLSSMERDLAAIQAKLDNLRDEAERLSNEHPEEADEIRSKFEQMEKVWQELRDMLRKREDSLGEAGNLQKFLRDLDRFQAWLSTTQTTIASEDMPQSLPEAEKLLQQHQAIKLEIDNYEADYEEIKKTGAQVTAGREDESQYMFLGQRLQALDQGWDELQKMWENRNHFLKEAKEYQAFIRDCKQAEQILTNQEYALETARRSSAAATTPDSAEEVLKKHEAFVATMASGDERIESVLRDAEKLSDEETSHHAADRIKERAEKIAERRAKNKEEAEEVSAMLRENLAMQKFVADCDELSEWVNEKMLTAKDATYDDARNLHSKWQKHQAFAAELSANKDRLERLEEEGSSLTESKPEWGEQIETRLDDLRKHWLALESCTKTKEKTLFEAHKAELFSQTCEDLEKFASQMEEQLNSDDVGKDLASVNVLLKDHLAHQDEIEVRKQEVQELESQADVLKSEGDEDVDTMNEERAKIKRRIQDLDEPLEKRKNALDNSKQLHQFYRDVQDEKLWIDEKIPQATSNELGSSLQEVQALQKKHQALRGELTAHEPLVVAVCDRGVAMATEDNPNVDKINEKCHELQEKWDRLLEDADERKGKLTEAENAQQYFFDADEAVAWMEEQELYMMSEEKAKDSQGATKMLKKHQAQEQSIDDYADTIQQLSKTCRDLCDQEHPESEQLSVRQQQVDRTYAGLKDLAEERRMKLRERCDLFRLSRDIDDLEQWIAQRETVAASQEQGQDFDHVSMLQDQFNDFRRDTIKTGEERVADAIRMSDELIDAGHTDAPEIANWKDTISEAWADLLELIDTRVEMLAAAYALHKFHYDGAEILARIQEKRQEVPDELGRDHDAVENFQREHDIFAQDIKAIGLQVEVITAAGNELQEGYAGDDLHEIEKKIEAVQSAWNNLLTLVKKRAALLSDALNKFRFMNLCRDLMDWMETTVRQIDLQEKPRDVSGVETAMSVHQGTKAEIDARNSSFEECTELGHHLLNTGHYASDEIQVKLNELSAKRNHVVDRWQEKWDLLNLLMEVYQFAHDANACDAWVQQQNALIRDMPVDSCRSADDADQLLRRLDGFEKAAVPWEERFAALEKLTEASLVNGMNGETSGDGAGDAEDRRTPEVQSHEGPLQRKQERDIDGKRASNRLSNMPRYRLSHISPSTKEKILQPAFAVRKSLSPAKKIQYAKLISNGHPGIHNSRPGRHSHHRFDNLKDLDFPKPKKRISLNRQPQIEVPRENTNMDNSYPQKKSTSQKPHTSIYQRHSLLSSSFSNFINPTKQSQSKGRKNPPRSRLNSVGEVMRSRTHSLRMRIYENRRRKVTAPPPEQQENIRRIQLFPQTVSRSTREDNMLPKPILSPCRDTSFKSAETSPKMTPESDSVLSAACSAVSDDQTPREHPHEGYLKRKSTMFSPVKKASNRSWNSVFCVLQDKHLTFYKDPKAASQRASFHGEQALSLENATVEIASDYKKRKNVLRLKLSSGMEYLLQAKDEEEVQLWLNRI</sequence>
<dbReference type="GO" id="GO:0030036">
    <property type="term" value="P:actin cytoskeleton organization"/>
    <property type="evidence" value="ECO:0000318"/>
    <property type="project" value="GO_Central"/>
</dbReference>
<feature type="region of interest" description="Disordered" evidence="12">
    <location>
        <begin position="2187"/>
        <end position="2291"/>
    </location>
</feature>
<dbReference type="SUPFAM" id="SSF47576">
    <property type="entry name" value="Calponin-homology domain, CH-domain"/>
    <property type="match status" value="1"/>
</dbReference>
<dbReference type="InterPro" id="IPR018159">
    <property type="entry name" value="Spectrin/alpha-actinin"/>
</dbReference>
<dbReference type="InterPro" id="IPR001605">
    <property type="entry name" value="PH_dom-spectrin-type"/>
</dbReference>
<dbReference type="FunFam" id="1.20.58.60:FF:000019">
    <property type="entry name" value="Spectrin beta chain"/>
    <property type="match status" value="1"/>
</dbReference>
<dbReference type="SUPFAM" id="SSF50729">
    <property type="entry name" value="PH domain-like"/>
    <property type="match status" value="1"/>
</dbReference>
<evidence type="ECO:0000256" key="9">
    <source>
        <dbReference type="ARBA" id="ARBA00054264"/>
    </source>
</evidence>
<dbReference type="InterPro" id="IPR001715">
    <property type="entry name" value="CH_dom"/>
</dbReference>
<reference evidence="15" key="3">
    <citation type="submission" date="2025-08" db="UniProtKB">
        <authorList>
            <consortium name="Ensembl"/>
        </authorList>
    </citation>
    <scope>IDENTIFICATION</scope>
</reference>
<comment type="similarity">
    <text evidence="2 10">Belongs to the spectrin family.</text>
</comment>
<dbReference type="CDD" id="cd00176">
    <property type="entry name" value="SPEC"/>
    <property type="match status" value="10"/>
</dbReference>
<dbReference type="GO" id="GO:0005886">
    <property type="term" value="C:plasma membrane"/>
    <property type="evidence" value="ECO:0000318"/>
    <property type="project" value="GO_Central"/>
</dbReference>
<evidence type="ECO:0000313" key="15">
    <source>
        <dbReference type="Ensembl" id="ENSCINP00000018184.3"/>
    </source>
</evidence>
<dbReference type="PIRSF" id="PIRSF002297">
    <property type="entry name" value="Spectrin_beta_subunit"/>
    <property type="match status" value="1"/>
</dbReference>
<dbReference type="GO" id="GO:0051693">
    <property type="term" value="P:actin filament capping"/>
    <property type="evidence" value="ECO:0007669"/>
    <property type="project" value="UniProtKB-UniRule"/>
</dbReference>
<dbReference type="GO" id="GO:0005200">
    <property type="term" value="F:structural constituent of cytoskeleton"/>
    <property type="evidence" value="ECO:0007669"/>
    <property type="project" value="UniProtKB-UniRule"/>
</dbReference>
<dbReference type="InterPro" id="IPR041681">
    <property type="entry name" value="PH_9"/>
</dbReference>
<dbReference type="InterPro" id="IPR011993">
    <property type="entry name" value="PH-like_dom_sf"/>
</dbReference>
<dbReference type="FunFam" id="1.20.58.60:FF:000106">
    <property type="entry name" value="Spectrin beta chain"/>
    <property type="match status" value="1"/>
</dbReference>
<dbReference type="CDD" id="cd21248">
    <property type="entry name" value="CH_SPTB_like_rpt2"/>
    <property type="match status" value="1"/>
</dbReference>
<dbReference type="Proteomes" id="UP000008144">
    <property type="component" value="Chromosome 3"/>
</dbReference>
<feature type="domain" description="Calponin-homology (CH)" evidence="14">
    <location>
        <begin position="179"/>
        <end position="284"/>
    </location>
</feature>
<feature type="coiled-coil region" evidence="11">
    <location>
        <begin position="785"/>
        <end position="819"/>
    </location>
</feature>
<evidence type="ECO:0000259" key="13">
    <source>
        <dbReference type="PROSITE" id="PS50003"/>
    </source>
</evidence>
<feature type="coiled-coil region" evidence="11">
    <location>
        <begin position="1097"/>
        <end position="1124"/>
    </location>
</feature>
<dbReference type="PANTHER" id="PTHR11915">
    <property type="entry name" value="SPECTRIN/FILAMIN RELATED CYTOSKELETAL PROTEIN"/>
    <property type="match status" value="1"/>
</dbReference>
<dbReference type="SMART" id="SM00233">
    <property type="entry name" value="PH"/>
    <property type="match status" value="1"/>
</dbReference>
<evidence type="ECO:0000256" key="4">
    <source>
        <dbReference type="ARBA" id="ARBA00022490"/>
    </source>
</evidence>
<dbReference type="InterPro" id="IPR001849">
    <property type="entry name" value="PH_domain"/>
</dbReference>
<feature type="coiled-coil region" evidence="11">
    <location>
        <begin position="1429"/>
        <end position="1456"/>
    </location>
</feature>
<dbReference type="FunFam" id="1.10.418.10:FF:000003">
    <property type="entry name" value="Spectrin beta chain"/>
    <property type="match status" value="1"/>
</dbReference>
<dbReference type="FunFam" id="2.30.29.30:FF:000024">
    <property type="entry name" value="Spectrin beta chain"/>
    <property type="match status" value="1"/>
</dbReference>
<dbReference type="GO" id="GO:0030864">
    <property type="term" value="C:cortical actin cytoskeleton"/>
    <property type="evidence" value="ECO:0000318"/>
    <property type="project" value="GO_Central"/>
</dbReference>
<name>F6Q5V5_CIOIN</name>
<evidence type="ECO:0000256" key="7">
    <source>
        <dbReference type="ARBA" id="ARBA00023203"/>
    </source>
</evidence>
<dbReference type="FunFam" id="1.20.58.60:FF:000028">
    <property type="entry name" value="Spectrin beta chain"/>
    <property type="match status" value="1"/>
</dbReference>
<dbReference type="Ensembl" id="ENSCINT00000018184.3">
    <property type="protein sequence ID" value="ENSCINP00000018184.3"/>
    <property type="gene ID" value="ENSCING00000008947.3"/>
</dbReference>
<dbReference type="STRING" id="7719.ENSCINP00000018184"/>
<evidence type="ECO:0000256" key="1">
    <source>
        <dbReference type="ARBA" id="ARBA00004245"/>
    </source>
</evidence>
<dbReference type="OMA" id="CDPAIIV"/>
<keyword evidence="11" id="KW-0175">Coiled coil</keyword>
<evidence type="ECO:0000256" key="12">
    <source>
        <dbReference type="SAM" id="MobiDB-lite"/>
    </source>
</evidence>
<protein>
    <recommendedName>
        <fullName evidence="10">Spectrin beta chain</fullName>
    </recommendedName>
</protein>
<evidence type="ECO:0000256" key="11">
    <source>
        <dbReference type="SAM" id="Coils"/>
    </source>
</evidence>
<reference evidence="16" key="1">
    <citation type="journal article" date="2002" name="Science">
        <title>The draft genome of Ciona intestinalis: insights into chordate and vertebrate origins.</title>
        <authorList>
            <person name="Dehal P."/>
            <person name="Satou Y."/>
            <person name="Campbell R.K."/>
            <person name="Chapman J."/>
            <person name="Degnan B."/>
            <person name="De Tomaso A."/>
            <person name="Davidson B."/>
            <person name="Di Gregorio A."/>
            <person name="Gelpke M."/>
            <person name="Goodstein D.M."/>
            <person name="Harafuji N."/>
            <person name="Hastings K.E."/>
            <person name="Ho I."/>
            <person name="Hotta K."/>
            <person name="Huang W."/>
            <person name="Kawashima T."/>
            <person name="Lemaire P."/>
            <person name="Martinez D."/>
            <person name="Meinertzhagen I.A."/>
            <person name="Necula S."/>
            <person name="Nonaka M."/>
            <person name="Putnam N."/>
            <person name="Rash S."/>
            <person name="Saiga H."/>
            <person name="Satake M."/>
            <person name="Terry A."/>
            <person name="Yamada L."/>
            <person name="Wang H.G."/>
            <person name="Awazu S."/>
            <person name="Azumi K."/>
            <person name="Boore J."/>
            <person name="Branno M."/>
            <person name="Chin-Bow S."/>
            <person name="DeSantis R."/>
            <person name="Doyle S."/>
            <person name="Francino P."/>
            <person name="Keys D.N."/>
            <person name="Haga S."/>
            <person name="Hayashi H."/>
            <person name="Hino K."/>
            <person name="Imai K.S."/>
            <person name="Inaba K."/>
            <person name="Kano S."/>
            <person name="Kobayashi K."/>
            <person name="Kobayashi M."/>
            <person name="Lee B.I."/>
            <person name="Makabe K.W."/>
            <person name="Manohar C."/>
            <person name="Matassi G."/>
            <person name="Medina M."/>
            <person name="Mochizuki Y."/>
            <person name="Mount S."/>
            <person name="Morishita T."/>
            <person name="Miura S."/>
            <person name="Nakayama A."/>
            <person name="Nishizaka S."/>
            <person name="Nomoto H."/>
            <person name="Ohta F."/>
            <person name="Oishi K."/>
            <person name="Rigoutsos I."/>
            <person name="Sano M."/>
            <person name="Sasaki A."/>
            <person name="Sasakura Y."/>
            <person name="Shoguchi E."/>
            <person name="Shin-i T."/>
            <person name="Spagnuolo A."/>
            <person name="Stainier D."/>
            <person name="Suzuki M.M."/>
            <person name="Tassy O."/>
            <person name="Takatori N."/>
            <person name="Tokuoka M."/>
            <person name="Yagi K."/>
            <person name="Yoshizaki F."/>
            <person name="Wada S."/>
            <person name="Zhang C."/>
            <person name="Hyatt P.D."/>
            <person name="Larimer F."/>
            <person name="Detter C."/>
            <person name="Doggett N."/>
            <person name="Glavina T."/>
            <person name="Hawkins T."/>
            <person name="Richardson P."/>
            <person name="Lucas S."/>
            <person name="Kohara Y."/>
            <person name="Levine M."/>
            <person name="Satoh N."/>
            <person name="Rokhsar D.S."/>
        </authorList>
    </citation>
    <scope>NUCLEOTIDE SEQUENCE [LARGE SCALE GENOMIC DNA]</scope>
</reference>
<feature type="region of interest" description="Disordered" evidence="12">
    <location>
        <begin position="2336"/>
        <end position="2371"/>
    </location>
</feature>
<keyword evidence="5" id="KW-0597">Phosphoprotein</keyword>
<keyword evidence="3 10" id="KW-0117">Actin capping</keyword>
<dbReference type="InterPro" id="IPR036872">
    <property type="entry name" value="CH_dom_sf"/>
</dbReference>
<evidence type="ECO:0000256" key="10">
    <source>
        <dbReference type="PIRNR" id="PIRNR002297"/>
    </source>
</evidence>
<dbReference type="HOGENOM" id="CLU_000146_1_0_1"/>
<dbReference type="InterPro" id="IPR002017">
    <property type="entry name" value="Spectrin_repeat"/>
</dbReference>
<reference evidence="15" key="4">
    <citation type="submission" date="2025-09" db="UniProtKB">
        <authorList>
            <consortium name="Ensembl"/>
        </authorList>
    </citation>
    <scope>IDENTIFICATION</scope>
</reference>
<evidence type="ECO:0000313" key="16">
    <source>
        <dbReference type="Proteomes" id="UP000008144"/>
    </source>
</evidence>
<dbReference type="FunCoup" id="F6Q5V5">
    <property type="interactions" value="49"/>
</dbReference>